<dbReference type="SUPFAM" id="SSF54695">
    <property type="entry name" value="POZ domain"/>
    <property type="match status" value="2"/>
</dbReference>
<protein>
    <submittedName>
        <fullName evidence="2">BTB/POZ domain-containing protein</fullName>
    </submittedName>
</protein>
<organism evidence="2 3">
    <name type="scientific">Ditylenchus destructor</name>
    <dbReference type="NCBI Taxonomy" id="166010"/>
    <lineage>
        <taxon>Eukaryota</taxon>
        <taxon>Metazoa</taxon>
        <taxon>Ecdysozoa</taxon>
        <taxon>Nematoda</taxon>
        <taxon>Chromadorea</taxon>
        <taxon>Rhabditida</taxon>
        <taxon>Tylenchina</taxon>
        <taxon>Tylenchomorpha</taxon>
        <taxon>Sphaerularioidea</taxon>
        <taxon>Anguinidae</taxon>
        <taxon>Anguininae</taxon>
        <taxon>Ditylenchus</taxon>
    </lineage>
</organism>
<gene>
    <name evidence="2" type="ORF">DdX_09407</name>
</gene>
<dbReference type="PROSITE" id="PS50097">
    <property type="entry name" value="BTB"/>
    <property type="match status" value="1"/>
</dbReference>
<dbReference type="Gene3D" id="3.30.710.10">
    <property type="entry name" value="Potassium Channel Kv1.1, Chain A"/>
    <property type="match status" value="2"/>
</dbReference>
<proteinExistence type="predicted"/>
<reference evidence="2" key="1">
    <citation type="submission" date="2022-01" db="EMBL/GenBank/DDBJ databases">
        <title>Genome Sequence Resource for Two Populations of Ditylenchus destructor, the Migratory Endoparasitic Phytonematode.</title>
        <authorList>
            <person name="Zhang H."/>
            <person name="Lin R."/>
            <person name="Xie B."/>
        </authorList>
    </citation>
    <scope>NUCLEOTIDE SEQUENCE</scope>
    <source>
        <strain evidence="2">BazhouSP</strain>
    </source>
</reference>
<dbReference type="Proteomes" id="UP001201812">
    <property type="component" value="Unassembled WGS sequence"/>
</dbReference>
<accession>A0AAD4R364</accession>
<feature type="domain" description="BTB" evidence="1">
    <location>
        <begin position="57"/>
        <end position="129"/>
    </location>
</feature>
<dbReference type="CDD" id="cd18186">
    <property type="entry name" value="BTB_POZ_ZBTB_KLHL-like"/>
    <property type="match status" value="1"/>
</dbReference>
<keyword evidence="3" id="KW-1185">Reference proteome</keyword>
<dbReference type="PANTHER" id="PTHR24410:SF23">
    <property type="entry name" value="BTB DOMAIN-CONTAINING PROTEIN-RELATED"/>
    <property type="match status" value="1"/>
</dbReference>
<dbReference type="InterPro" id="IPR011333">
    <property type="entry name" value="SKP1/BTB/POZ_sf"/>
</dbReference>
<dbReference type="Pfam" id="PF00651">
    <property type="entry name" value="BTB"/>
    <property type="match status" value="1"/>
</dbReference>
<evidence type="ECO:0000259" key="1">
    <source>
        <dbReference type="PROSITE" id="PS50097"/>
    </source>
</evidence>
<name>A0AAD4R364_9BILA</name>
<comment type="caution">
    <text evidence="2">The sequence shown here is derived from an EMBL/GenBank/DDBJ whole genome shotgun (WGS) entry which is preliminary data.</text>
</comment>
<dbReference type="PANTHER" id="PTHR24410">
    <property type="entry name" value="HL07962P-RELATED"/>
    <property type="match status" value="1"/>
</dbReference>
<evidence type="ECO:0000313" key="3">
    <source>
        <dbReference type="Proteomes" id="UP001201812"/>
    </source>
</evidence>
<dbReference type="AlphaFoldDB" id="A0AAD4R364"/>
<dbReference type="EMBL" id="JAKKPZ010000017">
    <property type="protein sequence ID" value="KAI1712781.1"/>
    <property type="molecule type" value="Genomic_DNA"/>
</dbReference>
<dbReference type="InterPro" id="IPR000210">
    <property type="entry name" value="BTB/POZ_dom"/>
</dbReference>
<sequence length="256" mass="28712">MNHQAFHVKQNSRLVPHNSIPSSEISIQNSNSIQTPQYHAEIILSHFSSAYQRSIHTDVEVFCDGHLISKAHRIVLAAFSTTLESVLRLHDFRNPVINLEIDSKITGVSANDLTAIINFFYSGKIRLSEDSIFNSFRSLGCPTVLSLLPQLEQGVNVELTMDYSSHSAFFESALERFSAEAAFYDCVLTFKNCSINCHRLVICAFSEILEEVLKLVTNCECVILDVNSIVGFRENGISRYVEESKIITAFIGFNPI</sequence>
<evidence type="ECO:0000313" key="2">
    <source>
        <dbReference type="EMBL" id="KAI1712781.1"/>
    </source>
</evidence>
<dbReference type="InterPro" id="IPR051481">
    <property type="entry name" value="BTB-POZ/Galectin-3-binding"/>
</dbReference>